<dbReference type="EMBL" id="VFMO01000001">
    <property type="protein sequence ID" value="TQJ15859.1"/>
    <property type="molecule type" value="Genomic_DNA"/>
</dbReference>
<dbReference type="Proteomes" id="UP000320806">
    <property type="component" value="Unassembled WGS sequence"/>
</dbReference>
<organism evidence="3 4">
    <name type="scientific">Yimella lutea</name>
    <dbReference type="NCBI Taxonomy" id="587872"/>
    <lineage>
        <taxon>Bacteria</taxon>
        <taxon>Bacillati</taxon>
        <taxon>Actinomycetota</taxon>
        <taxon>Actinomycetes</taxon>
        <taxon>Micrococcales</taxon>
        <taxon>Dermacoccaceae</taxon>
        <taxon>Yimella</taxon>
    </lineage>
</organism>
<dbReference type="AlphaFoldDB" id="A0A542EKJ2"/>
<feature type="transmembrane region" description="Helical" evidence="2">
    <location>
        <begin position="79"/>
        <end position="101"/>
    </location>
</feature>
<sequence length="107" mass="11317">MPDESDDVTDVNADPGVTHQAARETSDEPTGESPQLLPVRRRPNVLMFVLTGVVLGIIAAVVVANLPTDDANYSMMTTFGYFAAIFGLLGAMLGGIVGVLLDRRAGR</sequence>
<gene>
    <name evidence="3" type="ORF">FB459_3436</name>
</gene>
<proteinExistence type="predicted"/>
<reference evidence="3 4" key="1">
    <citation type="submission" date="2019-06" db="EMBL/GenBank/DDBJ databases">
        <title>Sequencing the genomes of 1000 actinobacteria strains.</title>
        <authorList>
            <person name="Klenk H.-P."/>
        </authorList>
    </citation>
    <scope>NUCLEOTIDE SEQUENCE [LARGE SCALE GENOMIC DNA]</scope>
    <source>
        <strain evidence="3 4">DSM 19828</strain>
    </source>
</reference>
<feature type="transmembrane region" description="Helical" evidence="2">
    <location>
        <begin position="45"/>
        <end position="67"/>
    </location>
</feature>
<comment type="caution">
    <text evidence="3">The sequence shown here is derived from an EMBL/GenBank/DDBJ whole genome shotgun (WGS) entry which is preliminary data.</text>
</comment>
<evidence type="ECO:0000313" key="4">
    <source>
        <dbReference type="Proteomes" id="UP000320806"/>
    </source>
</evidence>
<keyword evidence="2" id="KW-0472">Membrane</keyword>
<keyword evidence="2" id="KW-0812">Transmembrane</keyword>
<dbReference type="SUPFAM" id="SSF103473">
    <property type="entry name" value="MFS general substrate transporter"/>
    <property type="match status" value="1"/>
</dbReference>
<name>A0A542EKJ2_9MICO</name>
<protein>
    <submittedName>
        <fullName evidence="3">Uncharacterized protein</fullName>
    </submittedName>
</protein>
<keyword evidence="2" id="KW-1133">Transmembrane helix</keyword>
<feature type="region of interest" description="Disordered" evidence="1">
    <location>
        <begin position="1"/>
        <end position="37"/>
    </location>
</feature>
<keyword evidence="4" id="KW-1185">Reference proteome</keyword>
<evidence type="ECO:0000313" key="3">
    <source>
        <dbReference type="EMBL" id="TQJ15859.1"/>
    </source>
</evidence>
<evidence type="ECO:0000256" key="2">
    <source>
        <dbReference type="SAM" id="Phobius"/>
    </source>
</evidence>
<evidence type="ECO:0000256" key="1">
    <source>
        <dbReference type="SAM" id="MobiDB-lite"/>
    </source>
</evidence>
<accession>A0A542EKJ2</accession>
<dbReference type="InterPro" id="IPR036259">
    <property type="entry name" value="MFS_trans_sf"/>
</dbReference>